<comment type="subcellular location">
    <subcellularLocation>
        <location evidence="1 15">Cytoplasm</location>
    </subcellularLocation>
</comment>
<evidence type="ECO:0000256" key="9">
    <source>
        <dbReference type="ARBA" id="ARBA00022755"/>
    </source>
</evidence>
<evidence type="ECO:0000313" key="19">
    <source>
        <dbReference type="Proteomes" id="UP000240811"/>
    </source>
</evidence>
<protein>
    <recommendedName>
        <fullName evidence="5 15">Phosphoribosylformylglycinamidine cyclo-ligase</fullName>
        <ecNumber evidence="4 15">6.3.3.1</ecNumber>
    </recommendedName>
    <alternativeName>
        <fullName evidence="12 15">AIR synthase</fullName>
    </alternativeName>
    <alternativeName>
        <fullName evidence="13 15">AIRS</fullName>
    </alternativeName>
    <alternativeName>
        <fullName evidence="11 15">Phosphoribosyl-aminoimidazole synthetase</fullName>
    </alternativeName>
</protein>
<organism evidence="18 19">
    <name type="scientific">Candidatus Liberibacter europaeus</name>
    <dbReference type="NCBI Taxonomy" id="744859"/>
    <lineage>
        <taxon>Bacteria</taxon>
        <taxon>Pseudomonadati</taxon>
        <taxon>Pseudomonadota</taxon>
        <taxon>Alphaproteobacteria</taxon>
        <taxon>Hyphomicrobiales</taxon>
        <taxon>Rhizobiaceae</taxon>
        <taxon>Liberibacter</taxon>
    </lineage>
</organism>
<dbReference type="Gene3D" id="3.90.650.10">
    <property type="entry name" value="PurM-like C-terminal domain"/>
    <property type="match status" value="1"/>
</dbReference>
<evidence type="ECO:0000256" key="6">
    <source>
        <dbReference type="ARBA" id="ARBA00022490"/>
    </source>
</evidence>
<evidence type="ECO:0000256" key="2">
    <source>
        <dbReference type="ARBA" id="ARBA00004686"/>
    </source>
</evidence>
<feature type="domain" description="PurM-like C-terminal" evidence="17">
    <location>
        <begin position="180"/>
        <end position="345"/>
    </location>
</feature>
<comment type="caution">
    <text evidence="18">The sequence shown here is derived from an EMBL/GenBank/DDBJ whole genome shotgun (WGS) entry which is preliminary data.</text>
</comment>
<reference evidence="19" key="1">
    <citation type="submission" date="2018-02" db="EMBL/GenBank/DDBJ databases">
        <title>Genome sequence of Candidatus Liberibacter europaeus.</title>
        <authorList>
            <person name="Frampton R.A."/>
            <person name="Thompson S.M."/>
            <person name="David C."/>
            <person name="Addison S.M."/>
            <person name="Smith G.R."/>
        </authorList>
    </citation>
    <scope>NUCLEOTIDE SEQUENCE [LARGE SCALE GENOMIC DNA]</scope>
</reference>
<keyword evidence="7 15" id="KW-0436">Ligase</keyword>
<evidence type="ECO:0000313" key="18">
    <source>
        <dbReference type="EMBL" id="PTL86812.1"/>
    </source>
</evidence>
<sequence length="358" mass="38784">MDHDVEENELTYSDAGVNINVGNNIVEQIKSTVKSTYRAGTIGEIGGFGSLFDLKKAGFIDPIIVSSSDGVGTKIKIAAEMDKNDTIGIDLVAMCVNDILTNGAEPLFFLDYLATSKLNPTQATTIIKGIAEGCLQAGCALIGGETAEMPGLYRRKDYDLAGFAVGAVDRKHILSSDRVREGDLILGLHSSGLHSNGFSLVRKIVELSKLSWQDPSPFSYDKSLGEELLTPTKIYVKPILTTIKKTRQIKALAHITGGGLTENIPRSIPKNLIAEINLDLIKVPKVISWLSKKANINHDEILRTFNCGIGMVIIISQDGIDSVTKILKENGENIIYCGEVIPRNNKVSPILYKGSLTL</sequence>
<name>A0A2T4VYF8_9HYPH</name>
<dbReference type="EC" id="6.3.3.1" evidence="4 15"/>
<dbReference type="CDD" id="cd02196">
    <property type="entry name" value="PurM"/>
    <property type="match status" value="1"/>
</dbReference>
<accession>A0A2T4VYF8</accession>
<dbReference type="UniPathway" id="UPA00074">
    <property type="reaction ID" value="UER00129"/>
</dbReference>
<evidence type="ECO:0000256" key="3">
    <source>
        <dbReference type="ARBA" id="ARBA00010280"/>
    </source>
</evidence>
<dbReference type="GO" id="GO:0004641">
    <property type="term" value="F:phosphoribosylformylglycinamidine cyclo-ligase activity"/>
    <property type="evidence" value="ECO:0007669"/>
    <property type="project" value="UniProtKB-UniRule"/>
</dbReference>
<proteinExistence type="inferred from homology"/>
<keyword evidence="10 15" id="KW-0067">ATP-binding</keyword>
<dbReference type="GO" id="GO:0005524">
    <property type="term" value="F:ATP binding"/>
    <property type="evidence" value="ECO:0007669"/>
    <property type="project" value="UniProtKB-KW"/>
</dbReference>
<keyword evidence="8 15" id="KW-0547">Nucleotide-binding</keyword>
<dbReference type="InterPro" id="IPR036676">
    <property type="entry name" value="PurM-like_C_sf"/>
</dbReference>
<comment type="pathway">
    <text evidence="2 15">Purine metabolism; IMP biosynthesis via de novo pathway; 5-amino-1-(5-phospho-D-ribosyl)imidazole from N(2)-formyl-N(1)-(5-phospho-D-ribosyl)glycinamide: step 2/2.</text>
</comment>
<dbReference type="InterPro" id="IPR010918">
    <property type="entry name" value="PurM-like_C_dom"/>
</dbReference>
<evidence type="ECO:0000256" key="10">
    <source>
        <dbReference type="ARBA" id="ARBA00022840"/>
    </source>
</evidence>
<evidence type="ECO:0000256" key="4">
    <source>
        <dbReference type="ARBA" id="ARBA00013047"/>
    </source>
</evidence>
<dbReference type="FunFam" id="3.90.650.10:FF:000011">
    <property type="entry name" value="Phosphoribosylformylglycinamidine cyclo-ligase"/>
    <property type="match status" value="1"/>
</dbReference>
<evidence type="ECO:0000256" key="1">
    <source>
        <dbReference type="ARBA" id="ARBA00004496"/>
    </source>
</evidence>
<dbReference type="InterPro" id="IPR004733">
    <property type="entry name" value="PurM_cligase"/>
</dbReference>
<dbReference type="FunFam" id="3.30.1330.10:FF:000001">
    <property type="entry name" value="Phosphoribosylformylglycinamidine cyclo-ligase"/>
    <property type="match status" value="1"/>
</dbReference>
<dbReference type="InterPro" id="IPR016188">
    <property type="entry name" value="PurM-like_N"/>
</dbReference>
<gene>
    <name evidence="15" type="primary">purM</name>
    <name evidence="18" type="ORF">C4617_03160</name>
</gene>
<evidence type="ECO:0000256" key="7">
    <source>
        <dbReference type="ARBA" id="ARBA00022598"/>
    </source>
</evidence>
<dbReference type="NCBIfam" id="TIGR00878">
    <property type="entry name" value="purM"/>
    <property type="match status" value="1"/>
</dbReference>
<dbReference type="PANTHER" id="PTHR10520">
    <property type="entry name" value="TRIFUNCTIONAL PURINE BIOSYNTHETIC PROTEIN ADENOSINE-3-RELATED"/>
    <property type="match status" value="1"/>
</dbReference>
<dbReference type="Proteomes" id="UP000240811">
    <property type="component" value="Unassembled WGS sequence"/>
</dbReference>
<dbReference type="SUPFAM" id="SSF55326">
    <property type="entry name" value="PurM N-terminal domain-like"/>
    <property type="match status" value="1"/>
</dbReference>
<dbReference type="AlphaFoldDB" id="A0A2T4VYF8"/>
<dbReference type="Pfam" id="PF02769">
    <property type="entry name" value="AIRS_C"/>
    <property type="match status" value="1"/>
</dbReference>
<keyword evidence="6 15" id="KW-0963">Cytoplasm</keyword>
<feature type="domain" description="PurM-like N-terminal" evidence="16">
    <location>
        <begin position="63"/>
        <end position="168"/>
    </location>
</feature>
<dbReference type="GO" id="GO:0005829">
    <property type="term" value="C:cytosol"/>
    <property type="evidence" value="ECO:0007669"/>
    <property type="project" value="TreeGrafter"/>
</dbReference>
<keyword evidence="9 15" id="KW-0658">Purine biosynthesis</keyword>
<dbReference type="GO" id="GO:0006189">
    <property type="term" value="P:'de novo' IMP biosynthetic process"/>
    <property type="evidence" value="ECO:0007669"/>
    <property type="project" value="UniProtKB-UniRule"/>
</dbReference>
<dbReference type="GO" id="GO:0046084">
    <property type="term" value="P:adenine biosynthetic process"/>
    <property type="evidence" value="ECO:0007669"/>
    <property type="project" value="TreeGrafter"/>
</dbReference>
<comment type="similarity">
    <text evidence="3 15">Belongs to the AIR synthase family.</text>
</comment>
<dbReference type="Gene3D" id="3.30.1330.10">
    <property type="entry name" value="PurM-like, N-terminal domain"/>
    <property type="match status" value="1"/>
</dbReference>
<evidence type="ECO:0000256" key="8">
    <source>
        <dbReference type="ARBA" id="ARBA00022741"/>
    </source>
</evidence>
<dbReference type="SUPFAM" id="SSF56042">
    <property type="entry name" value="PurM C-terminal domain-like"/>
    <property type="match status" value="1"/>
</dbReference>
<evidence type="ECO:0000256" key="13">
    <source>
        <dbReference type="ARBA" id="ARBA00033093"/>
    </source>
</evidence>
<evidence type="ECO:0000256" key="15">
    <source>
        <dbReference type="HAMAP-Rule" id="MF_00741"/>
    </source>
</evidence>
<dbReference type="Pfam" id="PF00586">
    <property type="entry name" value="AIRS"/>
    <property type="match status" value="1"/>
</dbReference>
<comment type="catalytic activity">
    <reaction evidence="14 15">
        <text>2-formamido-N(1)-(5-O-phospho-beta-D-ribosyl)acetamidine + ATP = 5-amino-1-(5-phospho-beta-D-ribosyl)imidazole + ADP + phosphate + H(+)</text>
        <dbReference type="Rhea" id="RHEA:23032"/>
        <dbReference type="ChEBI" id="CHEBI:15378"/>
        <dbReference type="ChEBI" id="CHEBI:30616"/>
        <dbReference type="ChEBI" id="CHEBI:43474"/>
        <dbReference type="ChEBI" id="CHEBI:137981"/>
        <dbReference type="ChEBI" id="CHEBI:147287"/>
        <dbReference type="ChEBI" id="CHEBI:456216"/>
        <dbReference type="EC" id="6.3.3.1"/>
    </reaction>
</comment>
<evidence type="ECO:0000259" key="17">
    <source>
        <dbReference type="Pfam" id="PF02769"/>
    </source>
</evidence>
<dbReference type="PANTHER" id="PTHR10520:SF12">
    <property type="entry name" value="TRIFUNCTIONAL PURINE BIOSYNTHETIC PROTEIN ADENOSINE-3"/>
    <property type="match status" value="1"/>
</dbReference>
<evidence type="ECO:0000259" key="16">
    <source>
        <dbReference type="Pfam" id="PF00586"/>
    </source>
</evidence>
<dbReference type="InterPro" id="IPR036921">
    <property type="entry name" value="PurM-like_N_sf"/>
</dbReference>
<evidence type="ECO:0000256" key="14">
    <source>
        <dbReference type="ARBA" id="ARBA00049057"/>
    </source>
</evidence>
<evidence type="ECO:0000256" key="11">
    <source>
        <dbReference type="ARBA" id="ARBA00031908"/>
    </source>
</evidence>
<evidence type="ECO:0000256" key="12">
    <source>
        <dbReference type="ARBA" id="ARBA00032931"/>
    </source>
</evidence>
<dbReference type="HAMAP" id="MF_00741">
    <property type="entry name" value="AIRS"/>
    <property type="match status" value="1"/>
</dbReference>
<dbReference type="EMBL" id="PSQJ01000002">
    <property type="protein sequence ID" value="PTL86812.1"/>
    <property type="molecule type" value="Genomic_DNA"/>
</dbReference>
<evidence type="ECO:0000256" key="5">
    <source>
        <dbReference type="ARBA" id="ARBA00020367"/>
    </source>
</evidence>
<dbReference type="GO" id="GO:0004637">
    <property type="term" value="F:phosphoribosylamine-glycine ligase activity"/>
    <property type="evidence" value="ECO:0007669"/>
    <property type="project" value="TreeGrafter"/>
</dbReference>